<dbReference type="Pfam" id="PF24969">
    <property type="entry name" value="LRR_15"/>
    <property type="match status" value="1"/>
</dbReference>
<proteinExistence type="predicted"/>
<protein>
    <recommendedName>
        <fullName evidence="2">Leucine-rich repeat domain-containing protein</fullName>
    </recommendedName>
</protein>
<keyword evidence="4" id="KW-1185">Reference proteome</keyword>
<dbReference type="EMBL" id="JBFXLU010000178">
    <property type="protein sequence ID" value="KAL2836475.1"/>
    <property type="molecule type" value="Genomic_DNA"/>
</dbReference>
<accession>A0ABR4J8V8</accession>
<evidence type="ECO:0000313" key="3">
    <source>
        <dbReference type="EMBL" id="KAL2836475.1"/>
    </source>
</evidence>
<organism evidence="3 4">
    <name type="scientific">Aspergillus pseudoustus</name>
    <dbReference type="NCBI Taxonomy" id="1810923"/>
    <lineage>
        <taxon>Eukaryota</taxon>
        <taxon>Fungi</taxon>
        <taxon>Dikarya</taxon>
        <taxon>Ascomycota</taxon>
        <taxon>Pezizomycotina</taxon>
        <taxon>Eurotiomycetes</taxon>
        <taxon>Eurotiomycetidae</taxon>
        <taxon>Eurotiales</taxon>
        <taxon>Aspergillaceae</taxon>
        <taxon>Aspergillus</taxon>
        <taxon>Aspergillus subgen. Nidulantes</taxon>
    </lineage>
</organism>
<dbReference type="InterPro" id="IPR056867">
    <property type="entry name" value="LRR_15"/>
</dbReference>
<feature type="region of interest" description="Disordered" evidence="1">
    <location>
        <begin position="440"/>
        <end position="461"/>
    </location>
</feature>
<feature type="domain" description="Leucine-rich repeat" evidence="2">
    <location>
        <begin position="56"/>
        <end position="363"/>
    </location>
</feature>
<gene>
    <name evidence="3" type="ORF">BJY01DRAFT_251972</name>
</gene>
<comment type="caution">
    <text evidence="3">The sequence shown here is derived from an EMBL/GenBank/DDBJ whole genome shotgun (WGS) entry which is preliminary data.</text>
</comment>
<evidence type="ECO:0000259" key="2">
    <source>
        <dbReference type="Pfam" id="PF24969"/>
    </source>
</evidence>
<evidence type="ECO:0000256" key="1">
    <source>
        <dbReference type="SAM" id="MobiDB-lite"/>
    </source>
</evidence>
<evidence type="ECO:0000313" key="4">
    <source>
        <dbReference type="Proteomes" id="UP001610446"/>
    </source>
</evidence>
<dbReference type="InterPro" id="IPR032675">
    <property type="entry name" value="LRR_dom_sf"/>
</dbReference>
<dbReference type="Proteomes" id="UP001610446">
    <property type="component" value="Unassembled WGS sequence"/>
</dbReference>
<dbReference type="Gene3D" id="3.80.10.10">
    <property type="entry name" value="Ribonuclease Inhibitor"/>
    <property type="match status" value="1"/>
</dbReference>
<reference evidence="3 4" key="1">
    <citation type="submission" date="2024-07" db="EMBL/GenBank/DDBJ databases">
        <title>Section-level genome sequencing and comparative genomics of Aspergillus sections Usti and Cavernicolus.</title>
        <authorList>
            <consortium name="Lawrence Berkeley National Laboratory"/>
            <person name="Nybo J.L."/>
            <person name="Vesth T.C."/>
            <person name="Theobald S."/>
            <person name="Frisvad J.C."/>
            <person name="Larsen T.O."/>
            <person name="Kjaerboelling I."/>
            <person name="Rothschild-Mancinelli K."/>
            <person name="Lyhne E.K."/>
            <person name="Kogle M.E."/>
            <person name="Barry K."/>
            <person name="Clum A."/>
            <person name="Na H."/>
            <person name="Ledsgaard L."/>
            <person name="Lin J."/>
            <person name="Lipzen A."/>
            <person name="Kuo A."/>
            <person name="Riley R."/>
            <person name="Mondo S."/>
            <person name="Labutti K."/>
            <person name="Haridas S."/>
            <person name="Pangalinan J."/>
            <person name="Salamov A.A."/>
            <person name="Simmons B.A."/>
            <person name="Magnuson J.K."/>
            <person name="Chen J."/>
            <person name="Drula E."/>
            <person name="Henrissat B."/>
            <person name="Wiebenga A."/>
            <person name="Lubbers R.J."/>
            <person name="Gomes A.C."/>
            <person name="Makela M.R."/>
            <person name="Stajich J."/>
            <person name="Grigoriev I.V."/>
            <person name="Mortensen U.H."/>
            <person name="De Vries R.P."/>
            <person name="Baker S.E."/>
            <person name="Andersen M.R."/>
        </authorList>
    </citation>
    <scope>NUCLEOTIDE SEQUENCE [LARGE SCALE GENOMIC DNA]</scope>
    <source>
        <strain evidence="3 4">CBS 123904</strain>
    </source>
</reference>
<sequence length="461" mass="51686">MDRLPVELIHLITQFLSTPARAALARASQRYYEMLLRDVYTHVYFDGYPACRFSFFQAIIRRPELAQSVRSLHLEGWQTEDDVGDNTPGYAQQLQDTLDVDLFQKAVREDPIIEREAEVWDRSLDMFNEDAFVALSMPRLTNLRRLAIIYPFGCELFDRVVRPGEGGDPPEDGCYNVVDLFPRLEELHIAWYDTANGINVRRATPFFSIPSLRKVSGGLLYGGAVRQPDTRARISNVTEIDLDNSSVSVGLAAWINLCRGLKSFRYTHGSSVIYHNDFSPGGFGATLAAHAHTLERLWLNMEMGIDVDGSSVWLGSLAAYTALKILCVPACILHNDAEIEAPSNGPRRSLAETVPPTLEVLVLATCEEFFSTYLPAQVEGMLRSKRCPGLKLLVLQTWGNDKWKEKLDGVRQLCGEGGIALRFRYDRFLHSTWPSYSPAGVEPEEADWGSDEDQDGSSVVV</sequence>
<name>A0ABR4J8V8_9EURO</name>
<feature type="compositionally biased region" description="Acidic residues" evidence="1">
    <location>
        <begin position="442"/>
        <end position="455"/>
    </location>
</feature>